<name>A0A2M4B6A9_9DIPT</name>
<accession>A0A2M4B6A9</accession>
<sequence length="85" mass="8936">MLLVRDFLLGDLPAVVSVYLFRTIGSGGNGSGPSNDGPPTDGVPALCSLLWLLLGSAPGPRSVQPTCRSIDGFGWDLRTLTHEAR</sequence>
<organism evidence="1">
    <name type="scientific">Anopheles triannulatus</name>
    <dbReference type="NCBI Taxonomy" id="58253"/>
    <lineage>
        <taxon>Eukaryota</taxon>
        <taxon>Metazoa</taxon>
        <taxon>Ecdysozoa</taxon>
        <taxon>Arthropoda</taxon>
        <taxon>Hexapoda</taxon>
        <taxon>Insecta</taxon>
        <taxon>Pterygota</taxon>
        <taxon>Neoptera</taxon>
        <taxon>Endopterygota</taxon>
        <taxon>Diptera</taxon>
        <taxon>Nematocera</taxon>
        <taxon>Culicoidea</taxon>
        <taxon>Culicidae</taxon>
        <taxon>Anophelinae</taxon>
        <taxon>Anopheles</taxon>
    </lineage>
</organism>
<dbReference type="AlphaFoldDB" id="A0A2M4B6A9"/>
<proteinExistence type="predicted"/>
<evidence type="ECO:0000313" key="1">
    <source>
        <dbReference type="EMBL" id="MBW48589.1"/>
    </source>
</evidence>
<reference evidence="1" key="1">
    <citation type="submission" date="2018-01" db="EMBL/GenBank/DDBJ databases">
        <title>An insight into the sialome of Amazonian anophelines.</title>
        <authorList>
            <person name="Ribeiro J.M."/>
            <person name="Scarpassa V."/>
            <person name="Calvo E."/>
        </authorList>
    </citation>
    <scope>NUCLEOTIDE SEQUENCE</scope>
    <source>
        <tissue evidence="1">Salivary glands</tissue>
    </source>
</reference>
<dbReference type="EMBL" id="GGFK01015268">
    <property type="protein sequence ID" value="MBW48589.1"/>
    <property type="molecule type" value="Transcribed_RNA"/>
</dbReference>
<protein>
    <submittedName>
        <fullName evidence="1">Putative secreted protein</fullName>
    </submittedName>
</protein>